<organism evidence="4 5">
    <name type="scientific">Halorubrum ezzemoulense DSM 17463</name>
    <dbReference type="NCBI Taxonomy" id="1121945"/>
    <lineage>
        <taxon>Archaea</taxon>
        <taxon>Methanobacteriati</taxon>
        <taxon>Methanobacteriota</taxon>
        <taxon>Stenosarchaea group</taxon>
        <taxon>Halobacteria</taxon>
        <taxon>Halobacteriales</taxon>
        <taxon>Haloferacaceae</taxon>
        <taxon>Halorubrum</taxon>
    </lineage>
</organism>
<dbReference type="InterPro" id="IPR036705">
    <property type="entry name" value="Ribosyl_crysJ1_sf"/>
</dbReference>
<dbReference type="InterPro" id="IPR005502">
    <property type="entry name" value="Ribosyl_crysJ1"/>
</dbReference>
<dbReference type="EMBL" id="NEDJ01000021">
    <property type="protein sequence ID" value="OSP07578.1"/>
    <property type="molecule type" value="Genomic_DNA"/>
</dbReference>
<protein>
    <submittedName>
        <fullName evidence="4">ADP-ribosylglycohydrolase</fullName>
    </submittedName>
</protein>
<keyword evidence="2 4" id="KW-0378">Hydrolase</keyword>
<keyword evidence="3" id="KW-0479">Metal-binding</keyword>
<dbReference type="PANTHER" id="PTHR16222">
    <property type="entry name" value="ADP-RIBOSYLGLYCOHYDROLASE"/>
    <property type="match status" value="1"/>
</dbReference>
<dbReference type="GO" id="GO:0016787">
    <property type="term" value="F:hydrolase activity"/>
    <property type="evidence" value="ECO:0007669"/>
    <property type="project" value="UniProtKB-KW"/>
</dbReference>
<feature type="binding site" evidence="3">
    <location>
        <position position="262"/>
    </location>
    <ligand>
        <name>Mg(2+)</name>
        <dbReference type="ChEBI" id="CHEBI:18420"/>
        <label>1</label>
    </ligand>
</feature>
<dbReference type="SUPFAM" id="SSF101478">
    <property type="entry name" value="ADP-ribosylglycohydrolase"/>
    <property type="match status" value="1"/>
</dbReference>
<proteinExistence type="inferred from homology"/>
<accession>A0A1X4H869</accession>
<dbReference type="Proteomes" id="UP000193587">
    <property type="component" value="Unassembled WGS sequence"/>
</dbReference>
<evidence type="ECO:0000256" key="2">
    <source>
        <dbReference type="ARBA" id="ARBA00022801"/>
    </source>
</evidence>
<evidence type="ECO:0000313" key="4">
    <source>
        <dbReference type="EMBL" id="OSP07578.1"/>
    </source>
</evidence>
<feature type="binding site" evidence="3">
    <location>
        <position position="260"/>
    </location>
    <ligand>
        <name>Mg(2+)</name>
        <dbReference type="ChEBI" id="CHEBI:18420"/>
        <label>1</label>
    </ligand>
</feature>
<reference evidence="4 5" key="1">
    <citation type="submission" date="2017-04" db="EMBL/GenBank/DDBJ databases">
        <title>MLSA of the genus Halorubrum.</title>
        <authorList>
            <person name="De La Haba R."/>
            <person name="Sanchez-Porro C."/>
            <person name="Infante-Dominguez C."/>
            <person name="Ventosa A."/>
        </authorList>
    </citation>
    <scope>NUCLEOTIDE SEQUENCE [LARGE SCALE GENOMIC DNA]</scope>
    <source>
        <strain evidence="4 5">DSM 17463</strain>
    </source>
</reference>
<dbReference type="STRING" id="1121945.GCA_000421805_02798"/>
<feature type="binding site" evidence="3">
    <location>
        <position position="263"/>
    </location>
    <ligand>
        <name>Mg(2+)</name>
        <dbReference type="ChEBI" id="CHEBI:18420"/>
        <label>1</label>
    </ligand>
</feature>
<keyword evidence="3" id="KW-0460">Magnesium</keyword>
<dbReference type="InterPro" id="IPR050792">
    <property type="entry name" value="ADP-ribosylglycohydrolase"/>
</dbReference>
<feature type="binding site" evidence="3">
    <location>
        <position position="56"/>
    </location>
    <ligand>
        <name>Mg(2+)</name>
        <dbReference type="ChEBI" id="CHEBI:18420"/>
        <label>1</label>
    </ligand>
</feature>
<comment type="caution">
    <text evidence="4">The sequence shown here is derived from an EMBL/GenBank/DDBJ whole genome shotgun (WGS) entry which is preliminary data.</text>
</comment>
<name>A0A1X4H869_HALEZ</name>
<evidence type="ECO:0000256" key="3">
    <source>
        <dbReference type="PIRSR" id="PIRSR605502-1"/>
    </source>
</evidence>
<dbReference type="RefSeq" id="WP_049932902.1">
    <property type="nucleotide sequence ID" value="NZ_ATXS01000015.1"/>
</dbReference>
<dbReference type="GO" id="GO:0046872">
    <property type="term" value="F:metal ion binding"/>
    <property type="evidence" value="ECO:0007669"/>
    <property type="project" value="UniProtKB-KW"/>
</dbReference>
<dbReference type="PANTHER" id="PTHR16222:SF24">
    <property type="entry name" value="ADP-RIBOSYLHYDROLASE ARH3"/>
    <property type="match status" value="1"/>
</dbReference>
<feature type="binding site" evidence="3">
    <location>
        <position position="54"/>
    </location>
    <ligand>
        <name>Mg(2+)</name>
        <dbReference type="ChEBI" id="CHEBI:18420"/>
        <label>1</label>
    </ligand>
</feature>
<evidence type="ECO:0000256" key="1">
    <source>
        <dbReference type="ARBA" id="ARBA00010702"/>
    </source>
</evidence>
<sequence length="326" mass="33986">MDDSAVGVLLGLACGDALGRPVEFQQSASIQQRHGPVMDMLANGTHGQPAGTITDDTEMALCVARSLADSGHFDPVDVADRFVEWYQSDPFDIGLLTSTVLRRLRDGDAWDEAGIDEWKHLPEGSNAGNGSVMRCAPYGIAFAGESDALVTASRASSVITHADPRCQWGCVILNGTLAGLLTGTDQPLASALDLAENGPAELQSACEAVQAIVEGSESPADLELANSGYVVTTLQAGLYHGLTAESAEGAIVDAVMLGGDTDTIAAVAGAVAGARFGASELPDRWLQAIDETAEIRELGQQLDTMEISLPESVVEKLSSGQFDLQA</sequence>
<dbReference type="AlphaFoldDB" id="A0A1X4H869"/>
<feature type="binding site" evidence="3">
    <location>
        <position position="55"/>
    </location>
    <ligand>
        <name>Mg(2+)</name>
        <dbReference type="ChEBI" id="CHEBI:18420"/>
        <label>1</label>
    </ligand>
</feature>
<comment type="cofactor">
    <cofactor evidence="3">
        <name>Mg(2+)</name>
        <dbReference type="ChEBI" id="CHEBI:18420"/>
    </cofactor>
    <text evidence="3">Binds 2 magnesium ions per subunit.</text>
</comment>
<dbReference type="Pfam" id="PF03747">
    <property type="entry name" value="ADP_ribosyl_GH"/>
    <property type="match status" value="1"/>
</dbReference>
<comment type="similarity">
    <text evidence="1">Belongs to the ADP-ribosylglycohydrolase family.</text>
</comment>
<dbReference type="Gene3D" id="1.10.4080.10">
    <property type="entry name" value="ADP-ribosylation/Crystallin J1"/>
    <property type="match status" value="1"/>
</dbReference>
<gene>
    <name evidence="4" type="ORF">B9H04_07875</name>
</gene>
<evidence type="ECO:0000313" key="5">
    <source>
        <dbReference type="Proteomes" id="UP000193587"/>
    </source>
</evidence>